<dbReference type="Proteomes" id="UP000550707">
    <property type="component" value="Unassembled WGS sequence"/>
</dbReference>
<dbReference type="GO" id="GO:0006590">
    <property type="term" value="P:thyroid hormone generation"/>
    <property type="evidence" value="ECO:0007669"/>
    <property type="project" value="TreeGrafter"/>
</dbReference>
<feature type="domain" description="Carboxylesterase type B" evidence="5">
    <location>
        <begin position="1"/>
        <end position="166"/>
    </location>
</feature>
<dbReference type="PANTHER" id="PTHR14093">
    <property type="entry name" value="HLA CLASS II GAMMA CHAIN"/>
    <property type="match status" value="1"/>
</dbReference>
<evidence type="ECO:0000256" key="1">
    <source>
        <dbReference type="ARBA" id="ARBA00004613"/>
    </source>
</evidence>
<dbReference type="InterPro" id="IPR002018">
    <property type="entry name" value="CarbesteraseB"/>
</dbReference>
<comment type="caution">
    <text evidence="6">The sequence shown here is derived from an EMBL/GenBank/DDBJ whole genome shotgun (WGS) entry which is preliminary data.</text>
</comment>
<sequence>MTSCLRQKPANVLNDAQTKLLAVSGPFHYWGPVVDGRYLREAPARALLRAPRATVDLLIGTSQDDGLISRAKAVKQFEESQGRTSSKTAFYRALQNSLGGADGDAGVLAAATWYYSLEHSADDYASFSRALENATRDYFITCPVIDLASRWAARARGNVFMYHAPQSYGHSSVVGRASEIQAAEGALELQCEP</sequence>
<keyword evidence="4" id="KW-0325">Glycoprotein</keyword>
<evidence type="ECO:0000259" key="5">
    <source>
        <dbReference type="Pfam" id="PF00135"/>
    </source>
</evidence>
<name>A0A7J8DV80_MOLMO</name>
<dbReference type="PANTHER" id="PTHR14093:SF19">
    <property type="entry name" value="THYROGLOBULIN"/>
    <property type="match status" value="1"/>
</dbReference>
<organism evidence="6 7">
    <name type="scientific">Molossus molossus</name>
    <name type="common">Pallas' mastiff bat</name>
    <name type="synonym">Vespertilio molossus</name>
    <dbReference type="NCBI Taxonomy" id="27622"/>
    <lineage>
        <taxon>Eukaryota</taxon>
        <taxon>Metazoa</taxon>
        <taxon>Chordata</taxon>
        <taxon>Craniata</taxon>
        <taxon>Vertebrata</taxon>
        <taxon>Euteleostomi</taxon>
        <taxon>Mammalia</taxon>
        <taxon>Eutheria</taxon>
        <taxon>Laurasiatheria</taxon>
        <taxon>Chiroptera</taxon>
        <taxon>Yangochiroptera</taxon>
        <taxon>Molossidae</taxon>
        <taxon>Molossus</taxon>
    </lineage>
</organism>
<keyword evidence="7" id="KW-1185">Reference proteome</keyword>
<dbReference type="AlphaFoldDB" id="A0A7J8DV80"/>
<gene>
    <name evidence="6" type="ORF">HJG59_018076</name>
</gene>
<accession>A0A7J8DV80</accession>
<comment type="subcellular location">
    <subcellularLocation>
        <location evidence="1">Secreted</location>
    </subcellularLocation>
</comment>
<dbReference type="SUPFAM" id="SSF53474">
    <property type="entry name" value="alpha/beta-Hydrolases"/>
    <property type="match status" value="1"/>
</dbReference>
<dbReference type="InterPro" id="IPR029058">
    <property type="entry name" value="AB_hydrolase_fold"/>
</dbReference>
<evidence type="ECO:0000256" key="4">
    <source>
        <dbReference type="ARBA" id="ARBA00023180"/>
    </source>
</evidence>
<protein>
    <submittedName>
        <fullName evidence="6">Thyroglobulin</fullName>
    </submittedName>
</protein>
<evidence type="ECO:0000256" key="2">
    <source>
        <dbReference type="ARBA" id="ARBA00022525"/>
    </source>
</evidence>
<reference evidence="6 7" key="1">
    <citation type="journal article" date="2020" name="Nature">
        <title>Six reference-quality genomes reveal evolution of bat adaptations.</title>
        <authorList>
            <person name="Jebb D."/>
            <person name="Huang Z."/>
            <person name="Pippel M."/>
            <person name="Hughes G.M."/>
            <person name="Lavrichenko K."/>
            <person name="Devanna P."/>
            <person name="Winkler S."/>
            <person name="Jermiin L.S."/>
            <person name="Skirmuntt E.C."/>
            <person name="Katzourakis A."/>
            <person name="Burkitt-Gray L."/>
            <person name="Ray D.A."/>
            <person name="Sullivan K.A.M."/>
            <person name="Roscito J.G."/>
            <person name="Kirilenko B.M."/>
            <person name="Davalos L.M."/>
            <person name="Corthals A.P."/>
            <person name="Power M.L."/>
            <person name="Jones G."/>
            <person name="Ransome R.D."/>
            <person name="Dechmann D.K.N."/>
            <person name="Locatelli A.G."/>
            <person name="Puechmaille S.J."/>
            <person name="Fedrigo O."/>
            <person name="Jarvis E.D."/>
            <person name="Hiller M."/>
            <person name="Vernes S.C."/>
            <person name="Myers E.W."/>
            <person name="Teeling E.C."/>
        </authorList>
    </citation>
    <scope>NUCLEOTIDE SEQUENCE [LARGE SCALE GENOMIC DNA]</scope>
    <source>
        <strain evidence="6">MMolMol1</strain>
        <tissue evidence="6">Muscle</tissue>
    </source>
</reference>
<proteinExistence type="predicted"/>
<evidence type="ECO:0000313" key="7">
    <source>
        <dbReference type="Proteomes" id="UP000550707"/>
    </source>
</evidence>
<dbReference type="GO" id="GO:0005615">
    <property type="term" value="C:extracellular space"/>
    <property type="evidence" value="ECO:0007669"/>
    <property type="project" value="TreeGrafter"/>
</dbReference>
<evidence type="ECO:0000313" key="6">
    <source>
        <dbReference type="EMBL" id="KAF6426936.1"/>
    </source>
</evidence>
<dbReference type="EMBL" id="JACASF010000016">
    <property type="protein sequence ID" value="KAF6426936.1"/>
    <property type="molecule type" value="Genomic_DNA"/>
</dbReference>
<dbReference type="Gene3D" id="3.40.50.1820">
    <property type="entry name" value="alpha/beta hydrolase"/>
    <property type="match status" value="1"/>
</dbReference>
<keyword evidence="3" id="KW-0732">Signal</keyword>
<keyword evidence="2" id="KW-0964">Secreted</keyword>
<dbReference type="InterPro" id="IPR052001">
    <property type="entry name" value="MHC-II_Gamma/Thyroglobulin"/>
</dbReference>
<dbReference type="Pfam" id="PF00135">
    <property type="entry name" value="COesterase"/>
    <property type="match status" value="1"/>
</dbReference>
<evidence type="ECO:0000256" key="3">
    <source>
        <dbReference type="ARBA" id="ARBA00022729"/>
    </source>
</evidence>